<keyword evidence="6" id="KW-1185">Reference proteome</keyword>
<evidence type="ECO:0000256" key="1">
    <source>
        <dbReference type="ARBA" id="ARBA00006153"/>
    </source>
</evidence>
<accession>A0A1I0MGY0</accession>
<dbReference type="AlphaFoldDB" id="A0A1I0MGY0"/>
<dbReference type="SUPFAM" id="SSF55031">
    <property type="entry name" value="Bacterial exopeptidase dimerisation domain"/>
    <property type="match status" value="1"/>
</dbReference>
<keyword evidence="3" id="KW-0479">Metal-binding</keyword>
<sequence>MISAEQVKSLAAKHFESIVAIRRHIHAHPELSFEEHETAKYVAEQLRKLGIEPTEGVADTGITALIKGKNPDTKVVALRGDMDALPIQEENDVPYKSTNDGVMHACGHDVHTACLLGAATILNELKDEFEGTIKLVFQPGEEKNPGGASLMIKAGALENPRPAAMLGQHVLPYIPTGKLGFRSGKYMASADEVYLTVKGQGGHAALPDKAIDPIVIAAQIITALQTVISRNADPKIPTVLTFGAIHGGSAQNIIPNEVKIDGTFRALDEDWRFKAHDLITKLATSVAEGMGGSCDVNIDVGYPFLHNDEDTTAIARAAACEYIGEENIVDLDLWLGAEDFAYYSHEVPACFYRLGTGNEAKETTFGAHTPRFNVDEDAIELGIGFMAWNALKQLGQ</sequence>
<dbReference type="InterPro" id="IPR002933">
    <property type="entry name" value="Peptidase_M20"/>
</dbReference>
<evidence type="ECO:0000313" key="6">
    <source>
        <dbReference type="Proteomes" id="UP000199437"/>
    </source>
</evidence>
<dbReference type="EMBL" id="FOIR01000001">
    <property type="protein sequence ID" value="SEV87625.1"/>
    <property type="molecule type" value="Genomic_DNA"/>
</dbReference>
<feature type="binding site" evidence="3">
    <location>
        <position position="142"/>
    </location>
    <ligand>
        <name>Mn(2+)</name>
        <dbReference type="ChEBI" id="CHEBI:29035"/>
        <label>2</label>
    </ligand>
</feature>
<dbReference type="GO" id="GO:0046872">
    <property type="term" value="F:metal ion binding"/>
    <property type="evidence" value="ECO:0007669"/>
    <property type="project" value="UniProtKB-KW"/>
</dbReference>
<evidence type="ECO:0000256" key="3">
    <source>
        <dbReference type="PIRSR" id="PIRSR005962-1"/>
    </source>
</evidence>
<name>A0A1I0MGY0_9BACT</name>
<dbReference type="Pfam" id="PF07687">
    <property type="entry name" value="M20_dimer"/>
    <property type="match status" value="1"/>
</dbReference>
<keyword evidence="3" id="KW-0464">Manganese</keyword>
<dbReference type="Gene3D" id="3.30.70.360">
    <property type="match status" value="1"/>
</dbReference>
<proteinExistence type="inferred from homology"/>
<keyword evidence="2 5" id="KW-0378">Hydrolase</keyword>
<dbReference type="InterPro" id="IPR017439">
    <property type="entry name" value="Amidohydrolase"/>
</dbReference>
<dbReference type="GeneID" id="99985156"/>
<dbReference type="InterPro" id="IPR011650">
    <property type="entry name" value="Peptidase_M20_dimer"/>
</dbReference>
<evidence type="ECO:0000259" key="4">
    <source>
        <dbReference type="Pfam" id="PF07687"/>
    </source>
</evidence>
<comment type="similarity">
    <text evidence="1">Belongs to the peptidase M20 family.</text>
</comment>
<feature type="binding site" evidence="3">
    <location>
        <position position="106"/>
    </location>
    <ligand>
        <name>Mn(2+)</name>
        <dbReference type="ChEBI" id="CHEBI:29035"/>
        <label>2</label>
    </ligand>
</feature>
<comment type="cofactor">
    <cofactor evidence="3">
        <name>Mn(2+)</name>
        <dbReference type="ChEBI" id="CHEBI:29035"/>
    </cofactor>
    <text evidence="3">The Mn(2+) ion enhances activity.</text>
</comment>
<evidence type="ECO:0000256" key="2">
    <source>
        <dbReference type="ARBA" id="ARBA00022801"/>
    </source>
</evidence>
<dbReference type="SUPFAM" id="SSF53187">
    <property type="entry name" value="Zn-dependent exopeptidases"/>
    <property type="match status" value="1"/>
</dbReference>
<dbReference type="NCBIfam" id="TIGR01891">
    <property type="entry name" value="amidohydrolases"/>
    <property type="match status" value="1"/>
</dbReference>
<gene>
    <name evidence="5" type="ORF">SAMN05216290_0394</name>
</gene>
<dbReference type="Gene3D" id="3.40.630.10">
    <property type="entry name" value="Zn peptidases"/>
    <property type="match status" value="1"/>
</dbReference>
<dbReference type="GO" id="GO:0016787">
    <property type="term" value="F:hydrolase activity"/>
    <property type="evidence" value="ECO:0007669"/>
    <property type="project" value="UniProtKB-KW"/>
</dbReference>
<dbReference type="RefSeq" id="WP_170836499.1">
    <property type="nucleotide sequence ID" value="NZ_FOIR01000001.1"/>
</dbReference>
<dbReference type="Pfam" id="PF01546">
    <property type="entry name" value="Peptidase_M20"/>
    <property type="match status" value="1"/>
</dbReference>
<reference evidence="6" key="1">
    <citation type="submission" date="2016-10" db="EMBL/GenBank/DDBJ databases">
        <authorList>
            <person name="Varghese N."/>
            <person name="Submissions S."/>
        </authorList>
    </citation>
    <scope>NUCLEOTIDE SEQUENCE [LARGE SCALE GENOMIC DNA]</scope>
    <source>
        <strain evidence="6">CGMCC 1.12402</strain>
    </source>
</reference>
<dbReference type="Proteomes" id="UP000199437">
    <property type="component" value="Unassembled WGS sequence"/>
</dbReference>
<dbReference type="FunFam" id="3.30.70.360:FF:000014">
    <property type="entry name" value="N-acyl-L-amino acid amidohydrolase"/>
    <property type="match status" value="1"/>
</dbReference>
<protein>
    <submittedName>
        <fullName evidence="5">Amidohydrolase</fullName>
    </submittedName>
</protein>
<feature type="binding site" evidence="3">
    <location>
        <position position="169"/>
    </location>
    <ligand>
        <name>Mn(2+)</name>
        <dbReference type="ChEBI" id="CHEBI:29035"/>
        <label>2</label>
    </ligand>
</feature>
<feature type="domain" description="Peptidase M20 dimerisation" evidence="4">
    <location>
        <begin position="193"/>
        <end position="283"/>
    </location>
</feature>
<evidence type="ECO:0000313" key="5">
    <source>
        <dbReference type="EMBL" id="SEV87625.1"/>
    </source>
</evidence>
<dbReference type="PANTHER" id="PTHR11014">
    <property type="entry name" value="PEPTIDASE M20 FAMILY MEMBER"/>
    <property type="match status" value="1"/>
</dbReference>
<dbReference type="InterPro" id="IPR036264">
    <property type="entry name" value="Bact_exopeptidase_dim_dom"/>
</dbReference>
<dbReference type="STRING" id="1267423.SAMN05216290_0394"/>
<dbReference type="PIRSF" id="PIRSF005962">
    <property type="entry name" value="Pept_M20D_amidohydro"/>
    <property type="match status" value="1"/>
</dbReference>
<dbReference type="CDD" id="cd03886">
    <property type="entry name" value="M20_Acy1"/>
    <property type="match status" value="1"/>
</dbReference>
<organism evidence="5 6">
    <name type="scientific">Roseivirga pacifica</name>
    <dbReference type="NCBI Taxonomy" id="1267423"/>
    <lineage>
        <taxon>Bacteria</taxon>
        <taxon>Pseudomonadati</taxon>
        <taxon>Bacteroidota</taxon>
        <taxon>Cytophagia</taxon>
        <taxon>Cytophagales</taxon>
        <taxon>Roseivirgaceae</taxon>
        <taxon>Roseivirga</taxon>
    </lineage>
</organism>
<feature type="binding site" evidence="3">
    <location>
        <position position="368"/>
    </location>
    <ligand>
        <name>Mn(2+)</name>
        <dbReference type="ChEBI" id="CHEBI:29035"/>
        <label>2</label>
    </ligand>
</feature>
<feature type="binding site" evidence="3">
    <location>
        <position position="108"/>
    </location>
    <ligand>
        <name>Mn(2+)</name>
        <dbReference type="ChEBI" id="CHEBI:29035"/>
        <label>2</label>
    </ligand>
</feature>
<dbReference type="PANTHER" id="PTHR11014:SF63">
    <property type="entry name" value="METALLOPEPTIDASE, PUTATIVE (AFU_ORTHOLOGUE AFUA_6G09600)-RELATED"/>
    <property type="match status" value="1"/>
</dbReference>